<accession>A0AAE1B854</accession>
<dbReference type="Proteomes" id="UP001283361">
    <property type="component" value="Unassembled WGS sequence"/>
</dbReference>
<feature type="compositionally biased region" description="Basic and acidic residues" evidence="1">
    <location>
        <begin position="61"/>
        <end position="77"/>
    </location>
</feature>
<reference evidence="2" key="1">
    <citation type="journal article" date="2023" name="G3 (Bethesda)">
        <title>A reference genome for the long-term kleptoplast-retaining sea slug Elysia crispata morphotype clarki.</title>
        <authorList>
            <person name="Eastman K.E."/>
            <person name="Pendleton A.L."/>
            <person name="Shaikh M.A."/>
            <person name="Suttiyut T."/>
            <person name="Ogas R."/>
            <person name="Tomko P."/>
            <person name="Gavelis G."/>
            <person name="Widhalm J.R."/>
            <person name="Wisecaver J.H."/>
        </authorList>
    </citation>
    <scope>NUCLEOTIDE SEQUENCE</scope>
    <source>
        <strain evidence="2">ECLA1</strain>
    </source>
</reference>
<keyword evidence="3" id="KW-1185">Reference proteome</keyword>
<organism evidence="2 3">
    <name type="scientific">Elysia crispata</name>
    <name type="common">lettuce slug</name>
    <dbReference type="NCBI Taxonomy" id="231223"/>
    <lineage>
        <taxon>Eukaryota</taxon>
        <taxon>Metazoa</taxon>
        <taxon>Spiralia</taxon>
        <taxon>Lophotrochozoa</taxon>
        <taxon>Mollusca</taxon>
        <taxon>Gastropoda</taxon>
        <taxon>Heterobranchia</taxon>
        <taxon>Euthyneura</taxon>
        <taxon>Panpulmonata</taxon>
        <taxon>Sacoglossa</taxon>
        <taxon>Placobranchoidea</taxon>
        <taxon>Plakobranchidae</taxon>
        <taxon>Elysia</taxon>
    </lineage>
</organism>
<feature type="region of interest" description="Disordered" evidence="1">
    <location>
        <begin position="53"/>
        <end position="77"/>
    </location>
</feature>
<name>A0AAE1B854_9GAST</name>
<proteinExistence type="predicted"/>
<sequence>MNKNAVYLALYHHLHLLQSDKNGACPSPSAQPVILCRRVRCFPQVKICKEKLNSSTADPPIEEREDGKDKDQFHSTEGELAFDEEVGSPFPELIDNFISDRFKKKD</sequence>
<gene>
    <name evidence="2" type="ORF">RRG08_003068</name>
</gene>
<comment type="caution">
    <text evidence="2">The sequence shown here is derived from an EMBL/GenBank/DDBJ whole genome shotgun (WGS) entry which is preliminary data.</text>
</comment>
<evidence type="ECO:0000313" key="2">
    <source>
        <dbReference type="EMBL" id="KAK3800661.1"/>
    </source>
</evidence>
<evidence type="ECO:0000313" key="3">
    <source>
        <dbReference type="Proteomes" id="UP001283361"/>
    </source>
</evidence>
<protein>
    <submittedName>
        <fullName evidence="2">Uncharacterized protein</fullName>
    </submittedName>
</protein>
<dbReference type="AlphaFoldDB" id="A0AAE1B854"/>
<evidence type="ECO:0000256" key="1">
    <source>
        <dbReference type="SAM" id="MobiDB-lite"/>
    </source>
</evidence>
<dbReference type="EMBL" id="JAWDGP010000422">
    <property type="protein sequence ID" value="KAK3800661.1"/>
    <property type="molecule type" value="Genomic_DNA"/>
</dbReference>